<dbReference type="InterPro" id="IPR039421">
    <property type="entry name" value="Type_1_exporter"/>
</dbReference>
<organism evidence="12 13">
    <name type="scientific">Geranomyces variabilis</name>
    <dbReference type="NCBI Taxonomy" id="109894"/>
    <lineage>
        <taxon>Eukaryota</taxon>
        <taxon>Fungi</taxon>
        <taxon>Fungi incertae sedis</taxon>
        <taxon>Chytridiomycota</taxon>
        <taxon>Chytridiomycota incertae sedis</taxon>
        <taxon>Chytridiomycetes</taxon>
        <taxon>Spizellomycetales</taxon>
        <taxon>Powellomycetaceae</taxon>
        <taxon>Geranomyces</taxon>
    </lineage>
</organism>
<feature type="transmembrane region" description="Helical" evidence="9">
    <location>
        <begin position="889"/>
        <end position="908"/>
    </location>
</feature>
<evidence type="ECO:0000256" key="4">
    <source>
        <dbReference type="ARBA" id="ARBA00022692"/>
    </source>
</evidence>
<evidence type="ECO:0000259" key="11">
    <source>
        <dbReference type="PROSITE" id="PS50929"/>
    </source>
</evidence>
<dbReference type="Pfam" id="PF00005">
    <property type="entry name" value="ABC_tran"/>
    <property type="match status" value="2"/>
</dbReference>
<feature type="domain" description="ABC transmembrane type-1" evidence="11">
    <location>
        <begin position="661"/>
        <end position="946"/>
    </location>
</feature>
<name>A0AAD5XM42_9FUNG</name>
<evidence type="ECO:0000256" key="2">
    <source>
        <dbReference type="ARBA" id="ARBA00005580"/>
    </source>
</evidence>
<dbReference type="InterPro" id="IPR011527">
    <property type="entry name" value="ABC1_TM_dom"/>
</dbReference>
<dbReference type="GO" id="GO:0005743">
    <property type="term" value="C:mitochondrial inner membrane"/>
    <property type="evidence" value="ECO:0007669"/>
    <property type="project" value="TreeGrafter"/>
</dbReference>
<sequence>MACFSIYPRLWSRAEPTTKGHVVLGVLSSFVCGLCIPALNFISTRFITASTPYELPGGEALPSIWLATEHPFIALGVMSFAAFAANALNQYLWSHITHTTTLNLRRQFMASVLSQDLKWINEKGLDTLATSITSSVEAMESAYSAKAANLIEVITFGVASIALGFFSSWRLSLVLLALFPVPALVGEFFNRKKAILMQTCLKIYEEAGSISLEAIQMIRTVISFGGQEREIKAYDAVLEKDKLWKRYVFINACATAFSSALFSVLLSPIFYIAGQMTLNGTISSGDLLNAFLQISSALTIFGTIPNLLSPVVEAQAVGPSVLDIVERVSEKKTGSTIPQSFKGHIELRNVSFSYPLRKDVLVLDKLNLTIVPGTSVALVGPSGSGKSTIMQLLLRVYEPDSGEILVDGVPLFDIEYAWWLQKIGYLGQEPALFQTTIAANIALGAPGPIAHVSPAAIEQACAAASAAKFVSQLPDGYDTIIGTGRDLSGGQQQRIAIARALVRDPRYLFLDEATSALDALSEAAVQDAVARASAGRTLVAIAHRLHTIKSYDAIYVLSAGRIVETGNHSSLMTADGTYAALVAEQALLAGDQPVGSTIEEDVIHSEEVQLDVKVADGYEMKPIDLKEKEKQDSTESEAKSKGPVKMIKQLPWYQQNKLLLIVGALGSLMVGLIAPLTGFIMGSNFASLVSDPDHAEKIRMYALMYLAIAAFVLLGRFMDAYCMGLSGLRLATALQRAAFRAVIWQDLAFFNRKENQAGMLNAVLASDAGAIRRLFSGPLSGVLVCMMTTAAAFGIAFTVSWRMTLTMLATLPLCTAIGFLEAHLSYKYERLRKTSVESCAQSSFETFKNLCTVVNLDRADHFVKIYEDKLTIAKGFAVKSSLATGIGKGLFVGAFFITYGMAFAFAFLLAENGLITSRQVYVVVLTLMLSVDSLSVVAQSFGDFSTARVALDSMERVIRAKPDIDPRENQGKTHAAVEGSITFEMASFRYEGQEEDQTVLRDINMDIPSGSWCAFVGESGSGKSTASYLLNRLYDTTVGKVSVDGVDVRGWNLQALRSSIGLIAQEPRLFRRTIRENIAYGKDGPVTHDEIVAAARTAELHDFVQSLPLGYDTMVGDGGGSLSGGQKQRVAIARAVIRDPKIMILDEATSALDAATANSIDKALACAARGRTTVMITHRLSTVQQADRIFVLANGHIVEAGRHGELVALGGVYANLVKQQSGAGSGTQ</sequence>
<gene>
    <name evidence="12" type="primary">ABCB5</name>
    <name evidence="12" type="ORF">HDU87_000910</name>
</gene>
<dbReference type="PROSITE" id="PS50929">
    <property type="entry name" value="ABC_TM1F"/>
    <property type="match status" value="2"/>
</dbReference>
<dbReference type="GO" id="GO:0005524">
    <property type="term" value="F:ATP binding"/>
    <property type="evidence" value="ECO:0007669"/>
    <property type="project" value="UniProtKB-KW"/>
</dbReference>
<evidence type="ECO:0000256" key="8">
    <source>
        <dbReference type="ARBA" id="ARBA00023136"/>
    </source>
</evidence>
<feature type="transmembrane region" description="Helical" evidence="9">
    <location>
        <begin position="21"/>
        <end position="43"/>
    </location>
</feature>
<evidence type="ECO:0000259" key="10">
    <source>
        <dbReference type="PROSITE" id="PS50893"/>
    </source>
</evidence>
<proteinExistence type="inferred from homology"/>
<dbReference type="PANTHER" id="PTHR43394:SF18">
    <property type="entry name" value="ABC TRANSPORTER B FAMILY MEMBER 11-LIKE"/>
    <property type="match status" value="1"/>
</dbReference>
<dbReference type="Proteomes" id="UP001212152">
    <property type="component" value="Unassembled WGS sequence"/>
</dbReference>
<dbReference type="GO" id="GO:0090374">
    <property type="term" value="P:oligopeptide export from mitochondrion"/>
    <property type="evidence" value="ECO:0007669"/>
    <property type="project" value="TreeGrafter"/>
</dbReference>
<dbReference type="InterPro" id="IPR027417">
    <property type="entry name" value="P-loop_NTPase"/>
</dbReference>
<dbReference type="PROSITE" id="PS00211">
    <property type="entry name" value="ABC_TRANSPORTER_1"/>
    <property type="match status" value="2"/>
</dbReference>
<dbReference type="CDD" id="cd18578">
    <property type="entry name" value="ABC_6TM_Pgp_ABCB1_D2_like"/>
    <property type="match status" value="1"/>
</dbReference>
<comment type="similarity">
    <text evidence="2">Belongs to the ABC transporter superfamily. ABCB family. Mitochondrial peptide exporter (TC 3.A.1.212) subfamily.</text>
</comment>
<keyword evidence="13" id="KW-1185">Reference proteome</keyword>
<dbReference type="Gene3D" id="3.40.50.300">
    <property type="entry name" value="P-loop containing nucleotide triphosphate hydrolases"/>
    <property type="match status" value="2"/>
</dbReference>
<dbReference type="SUPFAM" id="SSF52540">
    <property type="entry name" value="P-loop containing nucleoside triphosphate hydrolases"/>
    <property type="match status" value="2"/>
</dbReference>
<dbReference type="EMBL" id="JADGJQ010000114">
    <property type="protein sequence ID" value="KAJ3168785.1"/>
    <property type="molecule type" value="Genomic_DNA"/>
</dbReference>
<keyword evidence="4 9" id="KW-0812">Transmembrane</keyword>
<dbReference type="InterPro" id="IPR003593">
    <property type="entry name" value="AAA+_ATPase"/>
</dbReference>
<reference evidence="12" key="1">
    <citation type="submission" date="2020-05" db="EMBL/GenBank/DDBJ databases">
        <title>Phylogenomic resolution of chytrid fungi.</title>
        <authorList>
            <person name="Stajich J.E."/>
            <person name="Amses K."/>
            <person name="Simmons R."/>
            <person name="Seto K."/>
            <person name="Myers J."/>
            <person name="Bonds A."/>
            <person name="Quandt C.A."/>
            <person name="Barry K."/>
            <person name="Liu P."/>
            <person name="Grigoriev I."/>
            <person name="Longcore J.E."/>
            <person name="James T.Y."/>
        </authorList>
    </citation>
    <scope>NUCLEOTIDE SEQUENCE</scope>
    <source>
        <strain evidence="12">JEL0379</strain>
    </source>
</reference>
<feature type="transmembrane region" description="Helical" evidence="9">
    <location>
        <begin position="147"/>
        <end position="166"/>
    </location>
</feature>
<feature type="transmembrane region" description="Helical" evidence="9">
    <location>
        <begin position="172"/>
        <end position="189"/>
    </location>
</feature>
<feature type="transmembrane region" description="Helical" evidence="9">
    <location>
        <begin position="248"/>
        <end position="270"/>
    </location>
</feature>
<comment type="subcellular location">
    <subcellularLocation>
        <location evidence="1">Membrane</location>
        <topology evidence="1">Multi-pass membrane protein</topology>
    </subcellularLocation>
</comment>
<evidence type="ECO:0000313" key="12">
    <source>
        <dbReference type="EMBL" id="KAJ3168785.1"/>
    </source>
</evidence>
<evidence type="ECO:0000256" key="7">
    <source>
        <dbReference type="ARBA" id="ARBA00022989"/>
    </source>
</evidence>
<feature type="transmembrane region" description="Helical" evidence="9">
    <location>
        <begin position="63"/>
        <end position="85"/>
    </location>
</feature>
<feature type="transmembrane region" description="Helical" evidence="9">
    <location>
        <begin position="779"/>
        <end position="799"/>
    </location>
</feature>
<comment type="caution">
    <text evidence="12">The sequence shown here is derived from an EMBL/GenBank/DDBJ whole genome shotgun (WGS) entry which is preliminary data.</text>
</comment>
<feature type="domain" description="ABC transporter" evidence="10">
    <location>
        <begin position="345"/>
        <end position="584"/>
    </location>
</feature>
<keyword evidence="8 9" id="KW-0472">Membrane</keyword>
<feature type="transmembrane region" description="Helical" evidence="9">
    <location>
        <begin position="700"/>
        <end position="718"/>
    </location>
</feature>
<dbReference type="SMART" id="SM00382">
    <property type="entry name" value="AAA"/>
    <property type="match status" value="2"/>
</dbReference>
<evidence type="ECO:0000256" key="6">
    <source>
        <dbReference type="ARBA" id="ARBA00022840"/>
    </source>
</evidence>
<evidence type="ECO:0000313" key="13">
    <source>
        <dbReference type="Proteomes" id="UP001212152"/>
    </source>
</evidence>
<dbReference type="AlphaFoldDB" id="A0AAD5XM42"/>
<evidence type="ECO:0000256" key="9">
    <source>
        <dbReference type="SAM" id="Phobius"/>
    </source>
</evidence>
<keyword evidence="5" id="KW-0547">Nucleotide-binding</keyword>
<feature type="transmembrane region" description="Helical" evidence="9">
    <location>
        <begin position="290"/>
        <end position="308"/>
    </location>
</feature>
<accession>A0AAD5XM42</accession>
<dbReference type="FunFam" id="3.40.50.300:FF:000967">
    <property type="entry name" value="ABC multidrug transporter mdr4"/>
    <property type="match status" value="1"/>
</dbReference>
<dbReference type="Pfam" id="PF00664">
    <property type="entry name" value="ABC_membrane"/>
    <property type="match status" value="2"/>
</dbReference>
<keyword evidence="6 12" id="KW-0067">ATP-binding</keyword>
<feature type="transmembrane region" description="Helical" evidence="9">
    <location>
        <begin position="805"/>
        <end position="824"/>
    </location>
</feature>
<dbReference type="Gene3D" id="1.20.1560.10">
    <property type="entry name" value="ABC transporter type 1, transmembrane domain"/>
    <property type="match status" value="1"/>
</dbReference>
<dbReference type="PROSITE" id="PS50893">
    <property type="entry name" value="ABC_TRANSPORTER_2"/>
    <property type="match status" value="2"/>
</dbReference>
<feature type="transmembrane region" description="Helical" evidence="9">
    <location>
        <begin position="658"/>
        <end position="680"/>
    </location>
</feature>
<evidence type="ECO:0000256" key="1">
    <source>
        <dbReference type="ARBA" id="ARBA00004141"/>
    </source>
</evidence>
<feature type="domain" description="ABC transmembrane type-1" evidence="11">
    <location>
        <begin position="23"/>
        <end position="313"/>
    </location>
</feature>
<evidence type="ECO:0000256" key="5">
    <source>
        <dbReference type="ARBA" id="ARBA00022741"/>
    </source>
</evidence>
<dbReference type="GO" id="GO:0015421">
    <property type="term" value="F:ABC-type oligopeptide transporter activity"/>
    <property type="evidence" value="ECO:0007669"/>
    <property type="project" value="TreeGrafter"/>
</dbReference>
<dbReference type="GO" id="GO:0016887">
    <property type="term" value="F:ATP hydrolysis activity"/>
    <property type="evidence" value="ECO:0007669"/>
    <property type="project" value="InterPro"/>
</dbReference>
<dbReference type="FunFam" id="3.40.50.300:FF:000218">
    <property type="entry name" value="Multidrug ABC transporter ATP-binding protein"/>
    <property type="match status" value="1"/>
</dbReference>
<dbReference type="InterPro" id="IPR036640">
    <property type="entry name" value="ABC1_TM_sf"/>
</dbReference>
<keyword evidence="3" id="KW-0813">Transport</keyword>
<dbReference type="InterPro" id="IPR003439">
    <property type="entry name" value="ABC_transporter-like_ATP-bd"/>
</dbReference>
<dbReference type="InterPro" id="IPR017871">
    <property type="entry name" value="ABC_transporter-like_CS"/>
</dbReference>
<dbReference type="PANTHER" id="PTHR43394">
    <property type="entry name" value="ATP-DEPENDENT PERMEASE MDL1, MITOCHONDRIAL"/>
    <property type="match status" value="1"/>
</dbReference>
<dbReference type="SUPFAM" id="SSF90123">
    <property type="entry name" value="ABC transporter transmembrane region"/>
    <property type="match status" value="2"/>
</dbReference>
<feature type="domain" description="ABC transporter" evidence="10">
    <location>
        <begin position="981"/>
        <end position="1219"/>
    </location>
</feature>
<evidence type="ECO:0000256" key="3">
    <source>
        <dbReference type="ARBA" id="ARBA00022448"/>
    </source>
</evidence>
<keyword evidence="7 9" id="KW-1133">Transmembrane helix</keyword>
<protein>
    <submittedName>
        <fullName evidence="12">ATP-binding cassette sub- B member 5</fullName>
    </submittedName>
</protein>